<dbReference type="InterPro" id="IPR012334">
    <property type="entry name" value="Pectin_lyas_fold"/>
</dbReference>
<keyword evidence="2" id="KW-1185">Reference proteome</keyword>
<dbReference type="OrthoDB" id="2503797at2"/>
<evidence type="ECO:0008006" key="3">
    <source>
        <dbReference type="Google" id="ProtNLM"/>
    </source>
</evidence>
<dbReference type="InterPro" id="IPR006626">
    <property type="entry name" value="PbH1"/>
</dbReference>
<organism evidence="1 2">
    <name type="scientific">Paenibacillus herberti</name>
    <dbReference type="NCBI Taxonomy" id="1619309"/>
    <lineage>
        <taxon>Bacteria</taxon>
        <taxon>Bacillati</taxon>
        <taxon>Bacillota</taxon>
        <taxon>Bacilli</taxon>
        <taxon>Bacillales</taxon>
        <taxon>Paenibacillaceae</taxon>
        <taxon>Paenibacillus</taxon>
    </lineage>
</organism>
<dbReference type="InterPro" id="IPR011050">
    <property type="entry name" value="Pectin_lyase_fold/virulence"/>
</dbReference>
<reference evidence="1 2" key="1">
    <citation type="submission" date="2017-07" db="EMBL/GenBank/DDBJ databases">
        <title>Paenibacillus herberti R33 genome sequencing and assembly.</title>
        <authorList>
            <person name="Su W."/>
        </authorList>
    </citation>
    <scope>NUCLEOTIDE SEQUENCE [LARGE SCALE GENOMIC DNA]</scope>
    <source>
        <strain evidence="1 2">R33</strain>
    </source>
</reference>
<name>A0A229P0V6_9BACL</name>
<gene>
    <name evidence="1" type="ORF">CGZ75_02770</name>
</gene>
<sequence>MQAASSIYVKDFEQGDDAERIRAAIQRALATGAERIVFEPRRYLLQSTVIIQTEGFAHDAGSSDEGSKASHIVILGAKKLTLQGAVDEFGEPATVLVGYNDGQIHDYLPSILWCEDCSDSTLRDIAFTREPEFASAGVVVYKDASNIVVEVFEGNPCTETMGAFCMNRFDPSTGNLIGESVTYGDGAGNLFVRTGESQLTLNSPMVAGKVEVGEHLSWHQGARTDFQTYFARCDRLSLLNIRTFNANGFAMLTENCRGISADRVVFRPDGNRLFTAPRDAWKLFKCSGNIDISRMVVEGVRMDGQNMHSNWLVMQSVLNPREAVFFCKYTPAPLVVGSDVELHDGERVIKVRIASWSHRGKGEHGNYYRIQFEQDLPEEAREGMLGAANCWEPDRYICRDSEFVNIAGAGHLVRCDHLYILNCTYRNTMNPGILLGAEMPIHSEGGHATDIVIKNCEFDNCGFFPRYEAAGCIGVKSAGFHGKFNRDILIVNNVMRNSRIGVHVIDGDEIYLIGNTFDSVEVPVLTDEEVNGRIYQMNHRIVE</sequence>
<dbReference type="Gene3D" id="2.160.20.10">
    <property type="entry name" value="Single-stranded right-handed beta-helix, Pectin lyase-like"/>
    <property type="match status" value="2"/>
</dbReference>
<proteinExistence type="predicted"/>
<protein>
    <recommendedName>
        <fullName evidence="3">Right handed beta helix domain-containing protein</fullName>
    </recommendedName>
</protein>
<dbReference type="Proteomes" id="UP000215145">
    <property type="component" value="Unassembled WGS sequence"/>
</dbReference>
<evidence type="ECO:0000313" key="2">
    <source>
        <dbReference type="Proteomes" id="UP000215145"/>
    </source>
</evidence>
<dbReference type="SUPFAM" id="SSF51126">
    <property type="entry name" value="Pectin lyase-like"/>
    <property type="match status" value="1"/>
</dbReference>
<dbReference type="EMBL" id="NMUQ01000001">
    <property type="protein sequence ID" value="OXM15671.1"/>
    <property type="molecule type" value="Genomic_DNA"/>
</dbReference>
<dbReference type="RefSeq" id="WP_089522764.1">
    <property type="nucleotide sequence ID" value="NZ_NMUQ01000001.1"/>
</dbReference>
<dbReference type="SMART" id="SM00710">
    <property type="entry name" value="PbH1"/>
    <property type="match status" value="3"/>
</dbReference>
<comment type="caution">
    <text evidence="1">The sequence shown here is derived from an EMBL/GenBank/DDBJ whole genome shotgun (WGS) entry which is preliminary data.</text>
</comment>
<accession>A0A229P0V6</accession>
<evidence type="ECO:0000313" key="1">
    <source>
        <dbReference type="EMBL" id="OXM15671.1"/>
    </source>
</evidence>
<dbReference type="AlphaFoldDB" id="A0A229P0V6"/>